<gene>
    <name evidence="2" type="ORF">SNAT2548_LOCUS23470</name>
</gene>
<feature type="region of interest" description="Disordered" evidence="1">
    <location>
        <begin position="1"/>
        <end position="43"/>
    </location>
</feature>
<reference evidence="2" key="1">
    <citation type="submission" date="2021-02" db="EMBL/GenBank/DDBJ databases">
        <authorList>
            <person name="Dougan E. K."/>
            <person name="Rhodes N."/>
            <person name="Thang M."/>
            <person name="Chan C."/>
        </authorList>
    </citation>
    <scope>NUCLEOTIDE SEQUENCE</scope>
</reference>
<evidence type="ECO:0000256" key="1">
    <source>
        <dbReference type="SAM" id="MobiDB-lite"/>
    </source>
</evidence>
<name>A0A812RAU0_9DINO</name>
<dbReference type="Proteomes" id="UP000604046">
    <property type="component" value="Unassembled WGS sequence"/>
</dbReference>
<sequence length="108" mass="12335">MMQDLDPEAGGSCGGHEGQKSGLPKRVRQDRGAKAAKKAAKMSKETWNKFQTAKYQKEWPKPDYMLEKIEVKAVRDGGQGAYRDRTYEIITRWTENTQIQQLSFCGQH</sequence>
<evidence type="ECO:0000313" key="2">
    <source>
        <dbReference type="EMBL" id="CAE7431783.1"/>
    </source>
</evidence>
<protein>
    <submittedName>
        <fullName evidence="2">Uncharacterized protein</fullName>
    </submittedName>
</protein>
<evidence type="ECO:0000313" key="3">
    <source>
        <dbReference type="Proteomes" id="UP000604046"/>
    </source>
</evidence>
<keyword evidence="3" id="KW-1185">Reference proteome</keyword>
<dbReference type="AlphaFoldDB" id="A0A812RAU0"/>
<proteinExistence type="predicted"/>
<organism evidence="2 3">
    <name type="scientific">Symbiodinium natans</name>
    <dbReference type="NCBI Taxonomy" id="878477"/>
    <lineage>
        <taxon>Eukaryota</taxon>
        <taxon>Sar</taxon>
        <taxon>Alveolata</taxon>
        <taxon>Dinophyceae</taxon>
        <taxon>Suessiales</taxon>
        <taxon>Symbiodiniaceae</taxon>
        <taxon>Symbiodinium</taxon>
    </lineage>
</organism>
<accession>A0A812RAU0</accession>
<dbReference type="EMBL" id="CAJNDS010002324">
    <property type="protein sequence ID" value="CAE7431783.1"/>
    <property type="molecule type" value="Genomic_DNA"/>
</dbReference>
<comment type="caution">
    <text evidence="2">The sequence shown here is derived from an EMBL/GenBank/DDBJ whole genome shotgun (WGS) entry which is preliminary data.</text>
</comment>